<protein>
    <submittedName>
        <fullName evidence="1">T9SS type A sorting domain-containing protein</fullName>
    </submittedName>
</protein>
<proteinExistence type="predicted"/>
<organism evidence="1 2">
    <name type="scientific">Mucilaginibacter mali</name>
    <dbReference type="NCBI Taxonomy" id="2740462"/>
    <lineage>
        <taxon>Bacteria</taxon>
        <taxon>Pseudomonadati</taxon>
        <taxon>Bacteroidota</taxon>
        <taxon>Sphingobacteriia</taxon>
        <taxon>Sphingobacteriales</taxon>
        <taxon>Sphingobacteriaceae</taxon>
        <taxon>Mucilaginibacter</taxon>
    </lineage>
</organism>
<accession>A0A7D4TPJ0</accession>
<keyword evidence="2" id="KW-1185">Reference proteome</keyword>
<dbReference type="RefSeq" id="WP_173416508.1">
    <property type="nucleotide sequence ID" value="NZ_CP054139.1"/>
</dbReference>
<evidence type="ECO:0000313" key="2">
    <source>
        <dbReference type="Proteomes" id="UP000505355"/>
    </source>
</evidence>
<gene>
    <name evidence="1" type="ORF">HQ865_19495</name>
</gene>
<evidence type="ECO:0000313" key="1">
    <source>
        <dbReference type="EMBL" id="QKJ31853.1"/>
    </source>
</evidence>
<dbReference type="EMBL" id="CP054139">
    <property type="protein sequence ID" value="QKJ31853.1"/>
    <property type="molecule type" value="Genomic_DNA"/>
</dbReference>
<dbReference type="AlphaFoldDB" id="A0A7D4TPJ0"/>
<dbReference type="InterPro" id="IPR026444">
    <property type="entry name" value="Secre_tail"/>
</dbReference>
<reference evidence="1 2" key="1">
    <citation type="submission" date="2020-05" db="EMBL/GenBank/DDBJ databases">
        <title>Mucilaginibacter mali sp. nov.</title>
        <authorList>
            <person name="Kim H.S."/>
            <person name="Lee K.C."/>
            <person name="Suh M.K."/>
            <person name="Kim J.-S."/>
            <person name="Han K.-I."/>
            <person name="Eom M.K."/>
            <person name="Shin Y.K."/>
            <person name="Lee J.-S."/>
        </authorList>
    </citation>
    <scope>NUCLEOTIDE SEQUENCE [LARGE SCALE GENOMIC DNA]</scope>
    <source>
        <strain evidence="1 2">G2-14</strain>
    </source>
</reference>
<sequence length="297" mass="33294">MKKFLAKPGFEAMFYAGLLLLIVLPAMVFAQSNNKSVNITVVNKDTLINGKRINDLKPDEKKEAKEALATLGAQRMNRTDFVYSLRGVLHGDSIRVNSPSARYRVNGVRLNPATIKIDSNHKMTYFFRDSANKDYGVYSSDRMPNARPDMSRYRMPNVHVDTKDYRMPVVRPGERGVVSLNFNSIDKNGIPTRSNFRISSAMPEMVKKLTGTEVADLLVTDIALVPEFSAGKTFLIFTLPYNTQADVSFTDSDGKTLWNEKSTGNKFNKSFPLPMNGVYYLVVKQGGKSAVRKVVKE</sequence>
<dbReference type="Proteomes" id="UP000505355">
    <property type="component" value="Chromosome"/>
</dbReference>
<dbReference type="KEGG" id="mmab:HQ865_19495"/>
<name>A0A7D4TPJ0_9SPHI</name>
<dbReference type="NCBIfam" id="TIGR04183">
    <property type="entry name" value="Por_Secre_tail"/>
    <property type="match status" value="1"/>
</dbReference>